<protein>
    <recommendedName>
        <fullName evidence="8">Cysteine-rich protein 2</fullName>
    </recommendedName>
</protein>
<dbReference type="GO" id="GO:0046872">
    <property type="term" value="F:metal ion binding"/>
    <property type="evidence" value="ECO:0007669"/>
    <property type="project" value="UniProtKB-KW"/>
</dbReference>
<accession>A0A8C0FUW6</accession>
<evidence type="ECO:0000256" key="2">
    <source>
        <dbReference type="ARBA" id="ARBA00022723"/>
    </source>
</evidence>
<dbReference type="AlphaFoldDB" id="A0A8C0FUW6"/>
<evidence type="ECO:0000256" key="8">
    <source>
        <dbReference type="ARBA" id="ARBA00039933"/>
    </source>
</evidence>
<evidence type="ECO:0000256" key="7">
    <source>
        <dbReference type="ARBA" id="ARBA00038732"/>
    </source>
</evidence>
<sequence length="301" mass="32342">MCPRCGKRVYFAEKVTSLGKDWHRPCLRCERCSKTLTPGGHAEHDGQPYCHKPCYGILFGPKGVNTGAVGSYIYDKDPEAMNLTLKRCSGWDLALLKTPPLPLSCCSLEPSLPSTGACLLPALAHVHGHGAMGSVPLQRDKLAAAPKQLTDVCVMVLAPGGTLNGRRSGDPKCWAAAVFPASLLQHRLMGAQFIALLQHADGFHTPALGVFIDSLPVKQARGHILQAPEVLPCSRSTCSPPSLPLSLQLGASARRLHCAALLPCGPTDQWDESGVAAMSRMHVRPRWGIETRATDPWQPTP</sequence>
<evidence type="ECO:0000256" key="9">
    <source>
        <dbReference type="PROSITE-ProRule" id="PRU00125"/>
    </source>
</evidence>
<name>A0A8C0FUW6_BUBBB</name>
<dbReference type="PANTHER" id="PTHR46074:SF2">
    <property type="entry name" value="CYSTEINE-RICH PROTEIN 2"/>
    <property type="match status" value="1"/>
</dbReference>
<reference evidence="11" key="1">
    <citation type="submission" date="2025-08" db="UniProtKB">
        <authorList>
            <consortium name="Ensembl"/>
        </authorList>
    </citation>
    <scope>IDENTIFICATION</scope>
</reference>
<dbReference type="PROSITE" id="PS00478">
    <property type="entry name" value="LIM_DOMAIN_1"/>
    <property type="match status" value="1"/>
</dbReference>
<dbReference type="SUPFAM" id="SSF57716">
    <property type="entry name" value="Glucocorticoid receptor-like (DNA-binding domain)"/>
    <property type="match status" value="2"/>
</dbReference>
<dbReference type="SMART" id="SM00132">
    <property type="entry name" value="LIM"/>
    <property type="match status" value="1"/>
</dbReference>
<feature type="domain" description="LIM zinc-binding" evidence="10">
    <location>
        <begin position="1"/>
        <end position="61"/>
    </location>
</feature>
<keyword evidence="6 9" id="KW-0440">LIM domain</keyword>
<proteinExistence type="predicted"/>
<evidence type="ECO:0000256" key="3">
    <source>
        <dbReference type="ARBA" id="ARBA00022737"/>
    </source>
</evidence>
<evidence type="ECO:0000256" key="4">
    <source>
        <dbReference type="ARBA" id="ARBA00022833"/>
    </source>
</evidence>
<comment type="subunit">
    <text evidence="7">Interacts with TGFB1I1.</text>
</comment>
<dbReference type="PANTHER" id="PTHR46074">
    <property type="entry name" value="CYSTEINE-RICH PROTEIN CRIP FAMILY MEMBER"/>
    <property type="match status" value="1"/>
</dbReference>
<dbReference type="PROSITE" id="PS50023">
    <property type="entry name" value="LIM_DOMAIN_2"/>
    <property type="match status" value="1"/>
</dbReference>
<dbReference type="Ensembl" id="ENSBOBT00000021128.1">
    <property type="protein sequence ID" value="ENSBOBP00000020651.1"/>
    <property type="gene ID" value="ENSBOBG00000012570.1"/>
</dbReference>
<evidence type="ECO:0000259" key="10">
    <source>
        <dbReference type="PROSITE" id="PS50023"/>
    </source>
</evidence>
<dbReference type="FunFam" id="2.10.110.10:FF:000025">
    <property type="entry name" value="Cysteine-rich protein 2"/>
    <property type="match status" value="1"/>
</dbReference>
<dbReference type="CDD" id="cd09478">
    <property type="entry name" value="LIM_CRIP"/>
    <property type="match status" value="1"/>
</dbReference>
<keyword evidence="12" id="KW-1185">Reference proteome</keyword>
<organism evidence="11 12">
    <name type="scientific">Bubo bubo</name>
    <name type="common">Eurasian eagle-owl</name>
    <name type="synonym">Strix bubo</name>
    <dbReference type="NCBI Taxonomy" id="30461"/>
    <lineage>
        <taxon>Eukaryota</taxon>
        <taxon>Metazoa</taxon>
        <taxon>Chordata</taxon>
        <taxon>Craniata</taxon>
        <taxon>Vertebrata</taxon>
        <taxon>Euteleostomi</taxon>
        <taxon>Archelosauria</taxon>
        <taxon>Archosauria</taxon>
        <taxon>Dinosauria</taxon>
        <taxon>Saurischia</taxon>
        <taxon>Theropoda</taxon>
        <taxon>Coelurosauria</taxon>
        <taxon>Aves</taxon>
        <taxon>Neognathae</taxon>
        <taxon>Neoaves</taxon>
        <taxon>Telluraves</taxon>
        <taxon>Strigiformes</taxon>
        <taxon>Strigidae</taxon>
        <taxon>Bubo</taxon>
    </lineage>
</organism>
<dbReference type="Gene3D" id="2.10.110.10">
    <property type="entry name" value="Cysteine Rich Protein"/>
    <property type="match status" value="1"/>
</dbReference>
<evidence type="ECO:0000313" key="12">
    <source>
        <dbReference type="Proteomes" id="UP000694567"/>
    </source>
</evidence>
<keyword evidence="3" id="KW-0677">Repeat</keyword>
<keyword evidence="1" id="KW-0597">Phosphoprotein</keyword>
<reference evidence="11" key="2">
    <citation type="submission" date="2025-09" db="UniProtKB">
        <authorList>
            <consortium name="Ensembl"/>
        </authorList>
    </citation>
    <scope>IDENTIFICATION</scope>
</reference>
<keyword evidence="4 9" id="KW-0862">Zinc</keyword>
<evidence type="ECO:0000256" key="6">
    <source>
        <dbReference type="ARBA" id="ARBA00023038"/>
    </source>
</evidence>
<dbReference type="InterPro" id="IPR001781">
    <property type="entry name" value="Znf_LIM"/>
</dbReference>
<dbReference type="Proteomes" id="UP000694567">
    <property type="component" value="Unplaced"/>
</dbReference>
<evidence type="ECO:0000313" key="11">
    <source>
        <dbReference type="Ensembl" id="ENSBOBP00000020651.1"/>
    </source>
</evidence>
<keyword evidence="5" id="KW-0007">Acetylation</keyword>
<evidence type="ECO:0000256" key="1">
    <source>
        <dbReference type="ARBA" id="ARBA00022553"/>
    </source>
</evidence>
<keyword evidence="2 9" id="KW-0479">Metal-binding</keyword>
<evidence type="ECO:0000256" key="5">
    <source>
        <dbReference type="ARBA" id="ARBA00022990"/>
    </source>
</evidence>
<dbReference type="Pfam" id="PF00412">
    <property type="entry name" value="LIM"/>
    <property type="match status" value="1"/>
</dbReference>